<reference evidence="1" key="1">
    <citation type="submission" date="2014-11" db="EMBL/GenBank/DDBJ databases">
        <authorList>
            <person name="Amaro Gonzalez C."/>
        </authorList>
    </citation>
    <scope>NUCLEOTIDE SEQUENCE</scope>
</reference>
<name>A0A0E9X2P0_ANGAN</name>
<reference evidence="1" key="2">
    <citation type="journal article" date="2015" name="Fish Shellfish Immunol.">
        <title>Early steps in the European eel (Anguilla anguilla)-Vibrio vulnificus interaction in the gills: Role of the RtxA13 toxin.</title>
        <authorList>
            <person name="Callol A."/>
            <person name="Pajuelo D."/>
            <person name="Ebbesson L."/>
            <person name="Teles M."/>
            <person name="MacKenzie S."/>
            <person name="Amaro C."/>
        </authorList>
    </citation>
    <scope>NUCLEOTIDE SEQUENCE</scope>
</reference>
<dbReference type="AlphaFoldDB" id="A0A0E9X2P0"/>
<sequence>MNKNLNLSICPSNRQICIQSQSYHILIESIILLSSLFLVGA</sequence>
<dbReference type="EMBL" id="GBXM01012629">
    <property type="protein sequence ID" value="JAH95948.1"/>
    <property type="molecule type" value="Transcribed_RNA"/>
</dbReference>
<accession>A0A0E9X2P0</accession>
<organism evidence="1">
    <name type="scientific">Anguilla anguilla</name>
    <name type="common">European freshwater eel</name>
    <name type="synonym">Muraena anguilla</name>
    <dbReference type="NCBI Taxonomy" id="7936"/>
    <lineage>
        <taxon>Eukaryota</taxon>
        <taxon>Metazoa</taxon>
        <taxon>Chordata</taxon>
        <taxon>Craniata</taxon>
        <taxon>Vertebrata</taxon>
        <taxon>Euteleostomi</taxon>
        <taxon>Actinopterygii</taxon>
        <taxon>Neopterygii</taxon>
        <taxon>Teleostei</taxon>
        <taxon>Anguilliformes</taxon>
        <taxon>Anguillidae</taxon>
        <taxon>Anguilla</taxon>
    </lineage>
</organism>
<protein>
    <submittedName>
        <fullName evidence="1">Uncharacterized protein</fullName>
    </submittedName>
</protein>
<evidence type="ECO:0000313" key="1">
    <source>
        <dbReference type="EMBL" id="JAH95948.1"/>
    </source>
</evidence>
<proteinExistence type="predicted"/>